<dbReference type="OrthoDB" id="2083961at2"/>
<reference evidence="1 2" key="1">
    <citation type="journal article" date="2014" name="Genome Announc.">
        <title>Draft genome sequences of the altered schaedler flora, a defined bacterial community from gnotobiotic mice.</title>
        <authorList>
            <person name="Wannemuehler M.J."/>
            <person name="Overstreet A.M."/>
            <person name="Ward D.V."/>
            <person name="Phillips G.J."/>
        </authorList>
    </citation>
    <scope>NUCLEOTIDE SEQUENCE [LARGE SCALE GENOMIC DNA]</scope>
    <source>
        <strain evidence="1 2">ASF492</strain>
    </source>
</reference>
<gene>
    <name evidence="1" type="ORF">C823_00010</name>
</gene>
<dbReference type="Proteomes" id="UP000012589">
    <property type="component" value="Unassembled WGS sequence"/>
</dbReference>
<dbReference type="STRING" id="1235802.C823_00010"/>
<dbReference type="AlphaFoldDB" id="N2BD81"/>
<sequence>MIYRIQKTEADHALTQITEYTYALLYRMSEILFCRTKDLPQMDWSECLEARFFDQEKELHLFEEDGCLKAVRITEAIDRQAMQEEEAAGDVFVRFESCDRLIKKYQLQERYQKLGQTLCVCEYLSYDKDGQAYVSLTRLAGIEEV</sequence>
<proteinExistence type="predicted"/>
<dbReference type="EMBL" id="AQFT01000001">
    <property type="protein sequence ID" value="EMZ39677.1"/>
    <property type="molecule type" value="Genomic_DNA"/>
</dbReference>
<keyword evidence="2" id="KW-1185">Reference proteome</keyword>
<organism evidence="1 2">
    <name type="scientific">Eubacterium plexicaudatum ASF492</name>
    <dbReference type="NCBI Taxonomy" id="1235802"/>
    <lineage>
        <taxon>Bacteria</taxon>
        <taxon>Bacillati</taxon>
        <taxon>Bacillota</taxon>
        <taxon>Clostridia</taxon>
        <taxon>Eubacteriales</taxon>
        <taxon>Eubacteriaceae</taxon>
        <taxon>Eubacterium</taxon>
    </lineage>
</organism>
<name>N2BD81_9FIRM</name>
<evidence type="ECO:0000313" key="1">
    <source>
        <dbReference type="EMBL" id="EMZ39677.1"/>
    </source>
</evidence>
<comment type="caution">
    <text evidence="1">The sequence shown here is derived from an EMBL/GenBank/DDBJ whole genome shotgun (WGS) entry which is preliminary data.</text>
</comment>
<protein>
    <submittedName>
        <fullName evidence="1">Uncharacterized protein</fullName>
    </submittedName>
</protein>
<evidence type="ECO:0000313" key="2">
    <source>
        <dbReference type="Proteomes" id="UP000012589"/>
    </source>
</evidence>
<dbReference type="eggNOG" id="ENOG50347PX">
    <property type="taxonomic scope" value="Bacteria"/>
</dbReference>
<dbReference type="PATRIC" id="fig|1235802.3.peg.10"/>
<dbReference type="HOGENOM" id="CLU_1783943_0_0_9"/>
<accession>N2BD81</accession>